<dbReference type="InterPro" id="IPR016181">
    <property type="entry name" value="Acyl_CoA_acyltransferase"/>
</dbReference>
<dbReference type="Proteomes" id="UP000062788">
    <property type="component" value="Unassembled WGS sequence"/>
</dbReference>
<dbReference type="AlphaFoldDB" id="A0A124P9R0"/>
<dbReference type="EMBL" id="LOWA01000014">
    <property type="protein sequence ID" value="KVE29288.1"/>
    <property type="molecule type" value="Genomic_DNA"/>
</dbReference>
<dbReference type="Pfam" id="PF00583">
    <property type="entry name" value="Acetyltransf_1"/>
    <property type="match status" value="1"/>
</dbReference>
<dbReference type="PANTHER" id="PTHR43415">
    <property type="entry name" value="SPERMIDINE N(1)-ACETYLTRANSFERASE"/>
    <property type="match status" value="1"/>
</dbReference>
<proteinExistence type="predicted"/>
<sequence>MRDEIQLRGLRRNDTASLVEFMSGNNFIHGLTVLPYISEYDVQRLVEPSDTRHWIIAALNDQAIGYVYLEWGKGRWRNIAMLAIGVADQHVRKGAGRKLLNAALWLGFRYLDLHKIELVVYADNEPAIRLYDSVGFVREGMKRRNAFRDGHHPDALVMSILQSDYESSRR</sequence>
<name>A0A124P9R0_9BURK</name>
<accession>A0A124P9R0</accession>
<dbReference type="RefSeq" id="WP_059513744.1">
    <property type="nucleotide sequence ID" value="NZ_CP013448.1"/>
</dbReference>
<dbReference type="CDD" id="cd04301">
    <property type="entry name" value="NAT_SF"/>
    <property type="match status" value="1"/>
</dbReference>
<reference evidence="2 3" key="1">
    <citation type="submission" date="2015-11" db="EMBL/GenBank/DDBJ databases">
        <title>Expanding the genomic diversity of Burkholderia species for the development of highly accurate diagnostics.</title>
        <authorList>
            <person name="Sahl J."/>
            <person name="Keim P."/>
            <person name="Wagner D."/>
        </authorList>
    </citation>
    <scope>NUCLEOTIDE SEQUENCE [LARGE SCALE GENOMIC DNA]</scope>
    <source>
        <strain evidence="2 3">TSV85</strain>
    </source>
</reference>
<dbReference type="GO" id="GO:0016747">
    <property type="term" value="F:acyltransferase activity, transferring groups other than amino-acyl groups"/>
    <property type="evidence" value="ECO:0007669"/>
    <property type="project" value="InterPro"/>
</dbReference>
<comment type="caution">
    <text evidence="2">The sequence shown here is derived from an EMBL/GenBank/DDBJ whole genome shotgun (WGS) entry which is preliminary data.</text>
</comment>
<keyword evidence="3" id="KW-1185">Reference proteome</keyword>
<protein>
    <recommendedName>
        <fullName evidence="1">N-acetyltransferase domain-containing protein</fullName>
    </recommendedName>
</protein>
<organism evidence="2 3">
    <name type="scientific">Burkholderia singularis</name>
    <dbReference type="NCBI Taxonomy" id="1503053"/>
    <lineage>
        <taxon>Bacteria</taxon>
        <taxon>Pseudomonadati</taxon>
        <taxon>Pseudomonadota</taxon>
        <taxon>Betaproteobacteria</taxon>
        <taxon>Burkholderiales</taxon>
        <taxon>Burkholderiaceae</taxon>
        <taxon>Burkholderia</taxon>
        <taxon>pseudomallei group</taxon>
    </lineage>
</organism>
<gene>
    <name evidence="2" type="ORF">WS67_05385</name>
</gene>
<feature type="domain" description="N-acetyltransferase" evidence="1">
    <location>
        <begin position="5"/>
        <end position="163"/>
    </location>
</feature>
<dbReference type="PANTHER" id="PTHR43415:SF3">
    <property type="entry name" value="GNAT-FAMILY ACETYLTRANSFERASE"/>
    <property type="match status" value="1"/>
</dbReference>
<evidence type="ECO:0000313" key="3">
    <source>
        <dbReference type="Proteomes" id="UP000062788"/>
    </source>
</evidence>
<dbReference type="Gene3D" id="3.40.630.30">
    <property type="match status" value="1"/>
</dbReference>
<evidence type="ECO:0000259" key="1">
    <source>
        <dbReference type="PROSITE" id="PS51186"/>
    </source>
</evidence>
<dbReference type="SUPFAM" id="SSF55729">
    <property type="entry name" value="Acyl-CoA N-acyltransferases (Nat)"/>
    <property type="match status" value="1"/>
</dbReference>
<dbReference type="OrthoDB" id="336415at2"/>
<dbReference type="PROSITE" id="PS51186">
    <property type="entry name" value="GNAT"/>
    <property type="match status" value="1"/>
</dbReference>
<evidence type="ECO:0000313" key="2">
    <source>
        <dbReference type="EMBL" id="KVE29288.1"/>
    </source>
</evidence>
<dbReference type="InterPro" id="IPR000182">
    <property type="entry name" value="GNAT_dom"/>
</dbReference>